<keyword evidence="3" id="KW-1185">Reference proteome</keyword>
<protein>
    <submittedName>
        <fullName evidence="2">Uncharacterized protein</fullName>
    </submittedName>
</protein>
<dbReference type="OrthoDB" id="6910628at2"/>
<feature type="chain" id="PRO_5002494492" evidence="1">
    <location>
        <begin position="21"/>
        <end position="147"/>
    </location>
</feature>
<evidence type="ECO:0000313" key="2">
    <source>
        <dbReference type="EMBL" id="KKC39440.1"/>
    </source>
</evidence>
<comment type="caution">
    <text evidence="2">The sequence shown here is derived from an EMBL/GenBank/DDBJ whole genome shotgun (WGS) entry which is preliminary data.</text>
</comment>
<sequence length="147" mass="15363">MIRLAAIAALLCVSAAPAFAQDFDVLEGFYSGTSQGSELTATLTHVENGVYSAALSTTVPMKNDVPGCGGSIEGEVVIRDNVGLLTAPNELYDATSTLPAFKAEQCQIKLEFDGEYGLVVTEEEGCSYYHGASCSFSGELLHDAAGI</sequence>
<evidence type="ECO:0000256" key="1">
    <source>
        <dbReference type="SAM" id="SignalP"/>
    </source>
</evidence>
<gene>
    <name evidence="2" type="ORF">WH87_04310</name>
</gene>
<dbReference type="PATRIC" id="fig|1293439.3.peg.420"/>
<reference evidence="2 3" key="1">
    <citation type="submission" date="2015-03" db="EMBL/GenBank/DDBJ databases">
        <authorList>
            <person name="Lepp D."/>
            <person name="Hassan Y.I."/>
            <person name="Li X.-Z."/>
            <person name="Zhou T."/>
        </authorList>
    </citation>
    <scope>NUCLEOTIDE SEQUENCE [LARGE SCALE GENOMIC DNA]</scope>
    <source>
        <strain evidence="2 3">E84</strain>
    </source>
</reference>
<feature type="signal peptide" evidence="1">
    <location>
        <begin position="1"/>
        <end position="20"/>
    </location>
</feature>
<dbReference type="AlphaFoldDB" id="A0A0F5QEQ7"/>
<dbReference type="STRING" id="1293439.WH87_04310"/>
<keyword evidence="1" id="KW-0732">Signal</keyword>
<name>A0A0F5QEQ7_9HYPH</name>
<dbReference type="EMBL" id="LANJ01000011">
    <property type="protein sequence ID" value="KKC39440.1"/>
    <property type="molecule type" value="Genomic_DNA"/>
</dbReference>
<accession>A0A0F5QEQ7</accession>
<dbReference type="Proteomes" id="UP000033411">
    <property type="component" value="Unassembled WGS sequence"/>
</dbReference>
<proteinExistence type="predicted"/>
<dbReference type="RefSeq" id="WP_046138335.1">
    <property type="nucleotide sequence ID" value="NZ_LANJ01000011.1"/>
</dbReference>
<evidence type="ECO:0000313" key="3">
    <source>
        <dbReference type="Proteomes" id="UP000033411"/>
    </source>
</evidence>
<organism evidence="2 3">
    <name type="scientific">Devosia epidermidihirudinis</name>
    <dbReference type="NCBI Taxonomy" id="1293439"/>
    <lineage>
        <taxon>Bacteria</taxon>
        <taxon>Pseudomonadati</taxon>
        <taxon>Pseudomonadota</taxon>
        <taxon>Alphaproteobacteria</taxon>
        <taxon>Hyphomicrobiales</taxon>
        <taxon>Devosiaceae</taxon>
        <taxon>Devosia</taxon>
    </lineage>
</organism>